<protein>
    <recommendedName>
        <fullName evidence="5">DUF1778 domain-containing protein</fullName>
    </recommendedName>
</protein>
<comment type="similarity">
    <text evidence="2">Belongs to the TacA antitoxin family.</text>
</comment>
<proteinExistence type="inferred from homology"/>
<dbReference type="Gene3D" id="1.20.5.780">
    <property type="entry name" value="Single helix bin"/>
    <property type="match status" value="1"/>
</dbReference>
<dbReference type="EMBL" id="JSAM01000129">
    <property type="protein sequence ID" value="KIA76163.1"/>
    <property type="molecule type" value="Genomic_DNA"/>
</dbReference>
<name>A0A0C1E7S2_9BACT</name>
<organism evidence="3 4">
    <name type="scientific">Parachlamydia acanthamoebae</name>
    <dbReference type="NCBI Taxonomy" id="83552"/>
    <lineage>
        <taxon>Bacteria</taxon>
        <taxon>Pseudomonadati</taxon>
        <taxon>Chlamydiota</taxon>
        <taxon>Chlamydiia</taxon>
        <taxon>Parachlamydiales</taxon>
        <taxon>Parachlamydiaceae</taxon>
        <taxon>Parachlamydia</taxon>
    </lineage>
</organism>
<dbReference type="Pfam" id="PF08681">
    <property type="entry name" value="TacA1"/>
    <property type="match status" value="1"/>
</dbReference>
<evidence type="ECO:0000313" key="3">
    <source>
        <dbReference type="EMBL" id="KIA76163.1"/>
    </source>
</evidence>
<keyword evidence="1" id="KW-1277">Toxin-antitoxin system</keyword>
<accession>A0A0C1E7S2</accession>
<evidence type="ECO:0000313" key="4">
    <source>
        <dbReference type="Proteomes" id="UP000031307"/>
    </source>
</evidence>
<evidence type="ECO:0000256" key="1">
    <source>
        <dbReference type="ARBA" id="ARBA00022649"/>
    </source>
</evidence>
<dbReference type="Proteomes" id="UP000031307">
    <property type="component" value="Unassembled WGS sequence"/>
</dbReference>
<evidence type="ECO:0008006" key="5">
    <source>
        <dbReference type="Google" id="ProtNLM"/>
    </source>
</evidence>
<comment type="caution">
    <text evidence="3">The sequence shown here is derived from an EMBL/GenBank/DDBJ whole genome shotgun (WGS) entry which is preliminary data.</text>
</comment>
<dbReference type="InterPro" id="IPR010985">
    <property type="entry name" value="Ribbon_hlx_hlx"/>
</dbReference>
<dbReference type="AlphaFoldDB" id="A0A0C1E7S2"/>
<sequence length="85" mass="9876">MKKDRVESRTSHQEREQFEKAATYLGINLSAFLRMAALERSAEIVKESNLLVLSDRDTFLAALENPPEPNENLKNAFLEYKKKYE</sequence>
<dbReference type="InterPro" id="IPR014795">
    <property type="entry name" value="TacA_1-like"/>
</dbReference>
<evidence type="ECO:0000256" key="2">
    <source>
        <dbReference type="ARBA" id="ARBA00049988"/>
    </source>
</evidence>
<dbReference type="SUPFAM" id="SSF47598">
    <property type="entry name" value="Ribbon-helix-helix"/>
    <property type="match status" value="1"/>
</dbReference>
<gene>
    <name evidence="3" type="ORF">DB43_AS00330</name>
</gene>
<dbReference type="PANTHER" id="PTHR35401">
    <property type="entry name" value="COPG FAMILY HELIX-TURN-HELIX PROTEIN-RELATED-RELATED"/>
    <property type="match status" value="1"/>
</dbReference>
<reference evidence="3 4" key="1">
    <citation type="journal article" date="2014" name="Mol. Biol. Evol.">
        <title>Massive expansion of Ubiquitination-related gene families within the Chlamydiae.</title>
        <authorList>
            <person name="Domman D."/>
            <person name="Collingro A."/>
            <person name="Lagkouvardos I."/>
            <person name="Gehre L."/>
            <person name="Weinmaier T."/>
            <person name="Rattei T."/>
            <person name="Subtil A."/>
            <person name="Horn M."/>
        </authorList>
    </citation>
    <scope>NUCLEOTIDE SEQUENCE [LARGE SCALE GENOMIC DNA]</scope>
    <source>
        <strain evidence="3 4">OEW1</strain>
    </source>
</reference>
<dbReference type="PATRIC" id="fig|83552.4.peg.2738"/>
<dbReference type="PANTHER" id="PTHR35401:SF2">
    <property type="entry name" value="ABC-TYPE TRANSPORT SYSTEM"/>
    <property type="match status" value="1"/>
</dbReference>
<dbReference type="RefSeq" id="WP_013924351.1">
    <property type="nucleotide sequence ID" value="NZ_JSAM01000129.1"/>
</dbReference>
<dbReference type="GO" id="GO:0006355">
    <property type="term" value="P:regulation of DNA-templated transcription"/>
    <property type="evidence" value="ECO:0007669"/>
    <property type="project" value="InterPro"/>
</dbReference>